<evidence type="ECO:0000259" key="5">
    <source>
        <dbReference type="Pfam" id="PF00535"/>
    </source>
</evidence>
<dbReference type="InterPro" id="IPR029044">
    <property type="entry name" value="Nucleotide-diphossugar_trans"/>
</dbReference>
<evidence type="ECO:0000256" key="4">
    <source>
        <dbReference type="SAM" id="MobiDB-lite"/>
    </source>
</evidence>
<comment type="caution">
    <text evidence="6">The sequence shown here is derived from an EMBL/GenBank/DDBJ whole genome shotgun (WGS) entry which is preliminary data.</text>
</comment>
<dbReference type="SUPFAM" id="SSF53448">
    <property type="entry name" value="Nucleotide-diphospho-sugar transferases"/>
    <property type="match status" value="1"/>
</dbReference>
<evidence type="ECO:0000256" key="2">
    <source>
        <dbReference type="ARBA" id="ARBA00022676"/>
    </source>
</evidence>
<feature type="region of interest" description="Disordered" evidence="4">
    <location>
        <begin position="287"/>
        <end position="310"/>
    </location>
</feature>
<evidence type="ECO:0000313" key="6">
    <source>
        <dbReference type="EMBL" id="RHD05367.1"/>
    </source>
</evidence>
<evidence type="ECO:0000256" key="3">
    <source>
        <dbReference type="ARBA" id="ARBA00022679"/>
    </source>
</evidence>
<organism evidence="6 7">
    <name type="scientific">Roseburia inulinivorans</name>
    <dbReference type="NCBI Taxonomy" id="360807"/>
    <lineage>
        <taxon>Bacteria</taxon>
        <taxon>Bacillati</taxon>
        <taxon>Bacillota</taxon>
        <taxon>Clostridia</taxon>
        <taxon>Lachnospirales</taxon>
        <taxon>Lachnospiraceae</taxon>
        <taxon>Roseburia</taxon>
    </lineage>
</organism>
<dbReference type="AlphaFoldDB" id="A0A396AI26"/>
<name>A0A396AI26_9FIRM</name>
<comment type="similarity">
    <text evidence="1">Belongs to the glycosyltransferase 2 family.</text>
</comment>
<dbReference type="EMBL" id="QSIQ01000003">
    <property type="protein sequence ID" value="RHD05367.1"/>
    <property type="molecule type" value="Genomic_DNA"/>
</dbReference>
<dbReference type="PANTHER" id="PTHR43685">
    <property type="entry name" value="GLYCOSYLTRANSFERASE"/>
    <property type="match status" value="1"/>
</dbReference>
<dbReference type="Gene3D" id="3.90.550.10">
    <property type="entry name" value="Spore Coat Polysaccharide Biosynthesis Protein SpsA, Chain A"/>
    <property type="match status" value="1"/>
</dbReference>
<dbReference type="PANTHER" id="PTHR43685:SF5">
    <property type="entry name" value="GLYCOSYLTRANSFERASE EPSE-RELATED"/>
    <property type="match status" value="1"/>
</dbReference>
<dbReference type="GO" id="GO:0016757">
    <property type="term" value="F:glycosyltransferase activity"/>
    <property type="evidence" value="ECO:0007669"/>
    <property type="project" value="UniProtKB-KW"/>
</dbReference>
<evidence type="ECO:0000256" key="1">
    <source>
        <dbReference type="ARBA" id="ARBA00006739"/>
    </source>
</evidence>
<accession>A0A396AI26</accession>
<keyword evidence="2" id="KW-0328">Glycosyltransferase</keyword>
<sequence>MLERGVMPEISVIMGVYNELNKDILMEAVNSILHQTFEDFEFIIYDDGSCPEAATLLREVAGLDERIKLIGQDENHGLAFSLNACIDEAKGKYIARMDADDISYSERLMKQKKFLDKYQEYSWVGCNIDVFDQNGVWGERKMPEFPIEQDYLRFSPYAHPTVMYRASIFDTNEGYVASKETLRCEDYEIFMRLRRAGLKGANIQDKLLAYRENKDSYKKRSFRHRWNEAKCRYRNFKALGILFPKGWIYVLRPIAACAIPYWLLAWYKRKESSIQQNRYWNGEKDYEEKSSYGTDSFEFGNTADSVQSRY</sequence>
<keyword evidence="3 6" id="KW-0808">Transferase</keyword>
<reference evidence="6 7" key="1">
    <citation type="submission" date="2018-08" db="EMBL/GenBank/DDBJ databases">
        <title>A genome reference for cultivated species of the human gut microbiota.</title>
        <authorList>
            <person name="Zou Y."/>
            <person name="Xue W."/>
            <person name="Luo G."/>
        </authorList>
    </citation>
    <scope>NUCLEOTIDE SEQUENCE [LARGE SCALE GENOMIC DNA]</scope>
    <source>
        <strain evidence="6 7">AM32-8LB</strain>
    </source>
</reference>
<evidence type="ECO:0000313" key="7">
    <source>
        <dbReference type="Proteomes" id="UP000266391"/>
    </source>
</evidence>
<dbReference type="Proteomes" id="UP000266391">
    <property type="component" value="Unassembled WGS sequence"/>
</dbReference>
<protein>
    <submittedName>
        <fullName evidence="6">Glycosyltransferase</fullName>
    </submittedName>
</protein>
<gene>
    <name evidence="6" type="ORF">DW813_03235</name>
</gene>
<dbReference type="InterPro" id="IPR050834">
    <property type="entry name" value="Glycosyltransf_2"/>
</dbReference>
<proteinExistence type="inferred from homology"/>
<dbReference type="InterPro" id="IPR001173">
    <property type="entry name" value="Glyco_trans_2-like"/>
</dbReference>
<dbReference type="Pfam" id="PF00535">
    <property type="entry name" value="Glycos_transf_2"/>
    <property type="match status" value="1"/>
</dbReference>
<feature type="domain" description="Glycosyltransferase 2-like" evidence="5">
    <location>
        <begin position="11"/>
        <end position="143"/>
    </location>
</feature>